<dbReference type="PANTHER" id="PTHR18895:SF74">
    <property type="entry name" value="MTRF1L RELEASE FACTOR GLUTAMINE METHYLTRANSFERASE"/>
    <property type="match status" value="1"/>
</dbReference>
<dbReference type="AlphaFoldDB" id="A0A381YRN3"/>
<dbReference type="Gene3D" id="1.10.8.10">
    <property type="entry name" value="DNA helicase RuvA subunit, C-terminal domain"/>
    <property type="match status" value="1"/>
</dbReference>
<dbReference type="EMBL" id="UINC01018879">
    <property type="protein sequence ID" value="SVA79620.1"/>
    <property type="molecule type" value="Genomic_DNA"/>
</dbReference>
<organism evidence="8">
    <name type="scientific">marine metagenome</name>
    <dbReference type="NCBI Taxonomy" id="408172"/>
    <lineage>
        <taxon>unclassified sequences</taxon>
        <taxon>metagenomes</taxon>
        <taxon>ecological metagenomes</taxon>
    </lineage>
</organism>
<evidence type="ECO:0000259" key="6">
    <source>
        <dbReference type="Pfam" id="PF05175"/>
    </source>
</evidence>
<name>A0A381YRN3_9ZZZZ</name>
<keyword evidence="4" id="KW-0949">S-adenosyl-L-methionine</keyword>
<dbReference type="PROSITE" id="PS00092">
    <property type="entry name" value="N6_MTASE"/>
    <property type="match status" value="1"/>
</dbReference>
<dbReference type="GO" id="GO:0003676">
    <property type="term" value="F:nucleic acid binding"/>
    <property type="evidence" value="ECO:0007669"/>
    <property type="project" value="InterPro"/>
</dbReference>
<dbReference type="InterPro" id="IPR007848">
    <property type="entry name" value="Small_mtfrase_dom"/>
</dbReference>
<evidence type="ECO:0000256" key="5">
    <source>
        <dbReference type="ARBA" id="ARBA00048391"/>
    </source>
</evidence>
<dbReference type="Gene3D" id="3.40.50.150">
    <property type="entry name" value="Vaccinia Virus protein VP39"/>
    <property type="match status" value="1"/>
</dbReference>
<dbReference type="EC" id="2.1.1.297" evidence="1"/>
<dbReference type="InterPro" id="IPR004556">
    <property type="entry name" value="HemK-like"/>
</dbReference>
<dbReference type="InterPro" id="IPR002052">
    <property type="entry name" value="DNA_methylase_N6_adenine_CS"/>
</dbReference>
<dbReference type="SUPFAM" id="SSF53335">
    <property type="entry name" value="S-adenosyl-L-methionine-dependent methyltransferases"/>
    <property type="match status" value="1"/>
</dbReference>
<protein>
    <recommendedName>
        <fullName evidence="1">peptide chain release factor N(5)-glutamine methyltransferase</fullName>
        <ecNumber evidence="1">2.1.1.297</ecNumber>
    </recommendedName>
</protein>
<feature type="domain" description="Methyltransferase small" evidence="6">
    <location>
        <begin position="110"/>
        <end position="193"/>
    </location>
</feature>
<dbReference type="InterPro" id="IPR019874">
    <property type="entry name" value="RF_methyltr_PrmC"/>
</dbReference>
<evidence type="ECO:0000259" key="7">
    <source>
        <dbReference type="Pfam" id="PF17827"/>
    </source>
</evidence>
<gene>
    <name evidence="8" type="ORF">METZ01_LOCUS132474</name>
</gene>
<dbReference type="Pfam" id="PF17827">
    <property type="entry name" value="PrmC_N"/>
    <property type="match status" value="1"/>
</dbReference>
<evidence type="ECO:0000256" key="1">
    <source>
        <dbReference type="ARBA" id="ARBA00012771"/>
    </source>
</evidence>
<dbReference type="GO" id="GO:0102559">
    <property type="term" value="F:peptide chain release factor N(5)-glutamine methyltransferase activity"/>
    <property type="evidence" value="ECO:0007669"/>
    <property type="project" value="UniProtKB-EC"/>
</dbReference>
<dbReference type="InterPro" id="IPR040758">
    <property type="entry name" value="PrmC_N"/>
</dbReference>
<dbReference type="InterPro" id="IPR050320">
    <property type="entry name" value="N5-glutamine_MTase"/>
</dbReference>
<dbReference type="NCBIfam" id="TIGR03534">
    <property type="entry name" value="RF_mod_PrmC"/>
    <property type="match status" value="1"/>
</dbReference>
<evidence type="ECO:0000256" key="4">
    <source>
        <dbReference type="ARBA" id="ARBA00022691"/>
    </source>
</evidence>
<proteinExistence type="inferred from homology"/>
<accession>A0A381YRN3</accession>
<comment type="catalytic activity">
    <reaction evidence="5">
        <text>L-glutaminyl-[peptide chain release factor] + S-adenosyl-L-methionine = N(5)-methyl-L-glutaminyl-[peptide chain release factor] + S-adenosyl-L-homocysteine + H(+)</text>
        <dbReference type="Rhea" id="RHEA:42896"/>
        <dbReference type="Rhea" id="RHEA-COMP:10271"/>
        <dbReference type="Rhea" id="RHEA-COMP:10272"/>
        <dbReference type="ChEBI" id="CHEBI:15378"/>
        <dbReference type="ChEBI" id="CHEBI:30011"/>
        <dbReference type="ChEBI" id="CHEBI:57856"/>
        <dbReference type="ChEBI" id="CHEBI:59789"/>
        <dbReference type="ChEBI" id="CHEBI:61891"/>
        <dbReference type="EC" id="2.1.1.297"/>
    </reaction>
</comment>
<keyword evidence="3" id="KW-0808">Transferase</keyword>
<dbReference type="InterPro" id="IPR029063">
    <property type="entry name" value="SAM-dependent_MTases_sf"/>
</dbReference>
<reference evidence="8" key="1">
    <citation type="submission" date="2018-05" db="EMBL/GenBank/DDBJ databases">
        <authorList>
            <person name="Lanie J.A."/>
            <person name="Ng W.-L."/>
            <person name="Kazmierczak K.M."/>
            <person name="Andrzejewski T.M."/>
            <person name="Davidsen T.M."/>
            <person name="Wayne K.J."/>
            <person name="Tettelin H."/>
            <person name="Glass J.I."/>
            <person name="Rusch D."/>
            <person name="Podicherti R."/>
            <person name="Tsui H.-C.T."/>
            <person name="Winkler M.E."/>
        </authorList>
    </citation>
    <scope>NUCLEOTIDE SEQUENCE</scope>
</reference>
<keyword evidence="2" id="KW-0489">Methyltransferase</keyword>
<dbReference type="Pfam" id="PF05175">
    <property type="entry name" value="MTS"/>
    <property type="match status" value="1"/>
</dbReference>
<dbReference type="CDD" id="cd02440">
    <property type="entry name" value="AdoMet_MTases"/>
    <property type="match status" value="1"/>
</dbReference>
<evidence type="ECO:0000256" key="2">
    <source>
        <dbReference type="ARBA" id="ARBA00022603"/>
    </source>
</evidence>
<dbReference type="NCBIfam" id="TIGR00536">
    <property type="entry name" value="hemK_fam"/>
    <property type="match status" value="1"/>
</dbReference>
<feature type="domain" description="Release factor glutamine methyltransferase N-terminal" evidence="7">
    <location>
        <begin position="6"/>
        <end position="75"/>
    </location>
</feature>
<sequence length="284" mass="31537">MNLKETLNATGETLIKTGSPDAKLEAEVLIRHVLRIDRATFLRDLEEPVTKYDRERLDGLVARRLRREPLNYITGFREFYGLSFEVSDGVLIPRQETELLVDTVIALARSRPKSEMKICDVGTGSGAIAISLAVHLPSAEITATDISQRALDIADSNRRTHGVYNRVALRCGNLLEPIDYKPEIIVSNPPYIREGDLLFLQPEIQYEPRVALDGGTDGLELIRGLLSQSLGKVSSTGAILFEIDAAQENSARILSREYFPNSEISVLDDLSGNSRAILIEQFSQ</sequence>
<evidence type="ECO:0000313" key="8">
    <source>
        <dbReference type="EMBL" id="SVA79620.1"/>
    </source>
</evidence>
<evidence type="ECO:0000256" key="3">
    <source>
        <dbReference type="ARBA" id="ARBA00022679"/>
    </source>
</evidence>
<dbReference type="HAMAP" id="MF_02126">
    <property type="entry name" value="RF_methyltr_PrmC"/>
    <property type="match status" value="1"/>
</dbReference>
<dbReference type="GO" id="GO:0032259">
    <property type="term" value="P:methylation"/>
    <property type="evidence" value="ECO:0007669"/>
    <property type="project" value="UniProtKB-KW"/>
</dbReference>
<dbReference type="PANTHER" id="PTHR18895">
    <property type="entry name" value="HEMK METHYLTRANSFERASE"/>
    <property type="match status" value="1"/>
</dbReference>